<keyword evidence="3" id="KW-1185">Reference proteome</keyword>
<feature type="transmembrane region" description="Helical" evidence="1">
    <location>
        <begin position="90"/>
        <end position="113"/>
    </location>
</feature>
<evidence type="ECO:0000256" key="1">
    <source>
        <dbReference type="SAM" id="Phobius"/>
    </source>
</evidence>
<dbReference type="AlphaFoldDB" id="A0A1Q2CQD7"/>
<evidence type="ECO:0000313" key="3">
    <source>
        <dbReference type="Proteomes" id="UP000188145"/>
    </source>
</evidence>
<gene>
    <name evidence="2" type="ORF">BW730_13270</name>
</gene>
<organism evidence="2 3">
    <name type="scientific">Tessaracoccus aquimaris</name>
    <dbReference type="NCBI Taxonomy" id="1332264"/>
    <lineage>
        <taxon>Bacteria</taxon>
        <taxon>Bacillati</taxon>
        <taxon>Actinomycetota</taxon>
        <taxon>Actinomycetes</taxon>
        <taxon>Propionibacteriales</taxon>
        <taxon>Propionibacteriaceae</taxon>
        <taxon>Tessaracoccus</taxon>
    </lineage>
</organism>
<feature type="transmembrane region" description="Helical" evidence="1">
    <location>
        <begin position="58"/>
        <end position="78"/>
    </location>
</feature>
<sequence>MSEFNAAPQFRPRPLLHLLWTVPIALAVTWLAGVWMTINWCGISGCSGGGFGRISDPSLGGVLVGSALIAFVWFAIVAIIPWHTSRRMRLILAVVAGLLMSTAMTLIGTSAFVR</sequence>
<dbReference type="Proteomes" id="UP000188145">
    <property type="component" value="Chromosome"/>
</dbReference>
<keyword evidence="1" id="KW-1133">Transmembrane helix</keyword>
<keyword evidence="1" id="KW-0812">Transmembrane</keyword>
<proteinExistence type="predicted"/>
<evidence type="ECO:0000313" key="2">
    <source>
        <dbReference type="EMBL" id="AQP48327.1"/>
    </source>
</evidence>
<accession>A0A1Q2CQD7</accession>
<dbReference type="OrthoDB" id="10018075at2"/>
<reference evidence="3" key="1">
    <citation type="submission" date="2017-02" db="EMBL/GenBank/DDBJ databases">
        <title>Tessaracoccus aquaemaris sp. nov., isolated from the intestine of a Korean rockfish, Sebastes schlegelii, in a marine aquaculture pond.</title>
        <authorList>
            <person name="Tak E.J."/>
            <person name="Bae J.-W."/>
        </authorList>
    </citation>
    <scope>NUCLEOTIDE SEQUENCE [LARGE SCALE GENOMIC DNA]</scope>
    <source>
        <strain evidence="3">NSG39</strain>
    </source>
</reference>
<feature type="transmembrane region" description="Helical" evidence="1">
    <location>
        <begin position="18"/>
        <end position="38"/>
    </location>
</feature>
<dbReference type="STRING" id="1332264.BW730_13270"/>
<protein>
    <recommendedName>
        <fullName evidence="4">Transmembrane protein</fullName>
    </recommendedName>
</protein>
<dbReference type="KEGG" id="tes:BW730_13270"/>
<dbReference type="EMBL" id="CP019606">
    <property type="protein sequence ID" value="AQP48327.1"/>
    <property type="molecule type" value="Genomic_DNA"/>
</dbReference>
<evidence type="ECO:0008006" key="4">
    <source>
        <dbReference type="Google" id="ProtNLM"/>
    </source>
</evidence>
<dbReference type="RefSeq" id="WP_077686659.1">
    <property type="nucleotide sequence ID" value="NZ_CP019606.1"/>
</dbReference>
<name>A0A1Q2CQD7_9ACTN</name>
<keyword evidence="1" id="KW-0472">Membrane</keyword>